<dbReference type="Proteomes" id="UP000295083">
    <property type="component" value="Unassembled WGS sequence"/>
</dbReference>
<sequence length="123" mass="12819">MATAFFLVRRAEAETKNYCANLDNKVVDYANCNGKQPANTFFMFASDDPSMAPGTVIDPTRVDLFDSSDPVERQNILLPLEIESHGFGRRQVCGKGGISVGSAAGAAAVAAIFGGGFGVIAGG</sequence>
<name>A0A4R8QNL7_9PEZI</name>
<evidence type="ECO:0000313" key="2">
    <source>
        <dbReference type="Proteomes" id="UP000295083"/>
    </source>
</evidence>
<accession>A0A4R8QNL7</accession>
<gene>
    <name evidence="1" type="ORF">C8035_v006588</name>
</gene>
<keyword evidence="2" id="KW-1185">Reference proteome</keyword>
<protein>
    <submittedName>
        <fullName evidence="1">Uncharacterized protein</fullName>
    </submittedName>
</protein>
<comment type="caution">
    <text evidence="1">The sequence shown here is derived from an EMBL/GenBank/DDBJ whole genome shotgun (WGS) entry which is preliminary data.</text>
</comment>
<reference evidence="1 2" key="1">
    <citation type="submission" date="2018-11" db="EMBL/GenBank/DDBJ databases">
        <title>Genome sequence and assembly of Colletotrichum spinosum.</title>
        <authorList>
            <person name="Gan P."/>
            <person name="Shirasu K."/>
        </authorList>
    </citation>
    <scope>NUCLEOTIDE SEQUENCE [LARGE SCALE GENOMIC DNA]</scope>
    <source>
        <strain evidence="1 2">CBS 515.97</strain>
    </source>
</reference>
<proteinExistence type="predicted"/>
<dbReference type="EMBL" id="QAPG01000014">
    <property type="protein sequence ID" value="TDZ38826.1"/>
    <property type="molecule type" value="Genomic_DNA"/>
</dbReference>
<evidence type="ECO:0000313" key="1">
    <source>
        <dbReference type="EMBL" id="TDZ38826.1"/>
    </source>
</evidence>
<organism evidence="1 2">
    <name type="scientific">Colletotrichum spinosum</name>
    <dbReference type="NCBI Taxonomy" id="1347390"/>
    <lineage>
        <taxon>Eukaryota</taxon>
        <taxon>Fungi</taxon>
        <taxon>Dikarya</taxon>
        <taxon>Ascomycota</taxon>
        <taxon>Pezizomycotina</taxon>
        <taxon>Sordariomycetes</taxon>
        <taxon>Hypocreomycetidae</taxon>
        <taxon>Glomerellales</taxon>
        <taxon>Glomerellaceae</taxon>
        <taxon>Colletotrichum</taxon>
        <taxon>Colletotrichum orbiculare species complex</taxon>
    </lineage>
</organism>
<dbReference type="AlphaFoldDB" id="A0A4R8QNL7"/>